<evidence type="ECO:0000256" key="4">
    <source>
        <dbReference type="ARBA" id="ARBA00022723"/>
    </source>
</evidence>
<keyword evidence="5" id="KW-0732">Signal</keyword>
<dbReference type="CDD" id="cd01539">
    <property type="entry name" value="PBP1_GGBP"/>
    <property type="match status" value="1"/>
</dbReference>
<dbReference type="GO" id="GO:0030246">
    <property type="term" value="F:carbohydrate binding"/>
    <property type="evidence" value="ECO:0007669"/>
    <property type="project" value="InterPro"/>
</dbReference>
<evidence type="ECO:0000256" key="6">
    <source>
        <dbReference type="ARBA" id="ARBA00022764"/>
    </source>
</evidence>
<evidence type="ECO:0000259" key="10">
    <source>
        <dbReference type="Pfam" id="PF13407"/>
    </source>
</evidence>
<evidence type="ECO:0000256" key="5">
    <source>
        <dbReference type="ARBA" id="ARBA00022729"/>
    </source>
</evidence>
<dbReference type="Gene3D" id="3.40.50.2300">
    <property type="match status" value="2"/>
</dbReference>
<evidence type="ECO:0000313" key="12">
    <source>
        <dbReference type="Proteomes" id="UP000004121"/>
    </source>
</evidence>
<evidence type="ECO:0000256" key="7">
    <source>
        <dbReference type="ARBA" id="ARBA00022837"/>
    </source>
</evidence>
<keyword evidence="6" id="KW-0574">Periplasm</keyword>
<evidence type="ECO:0000313" key="11">
    <source>
        <dbReference type="EMBL" id="EEJ52456.1"/>
    </source>
</evidence>
<dbReference type="InterPro" id="IPR050555">
    <property type="entry name" value="Bact_Solute-Bind_Prot2"/>
</dbReference>
<proteinExistence type="predicted"/>
<dbReference type="InterPro" id="IPR028082">
    <property type="entry name" value="Peripla_BP_I"/>
</dbReference>
<dbReference type="GO" id="GO:0046872">
    <property type="term" value="F:metal ion binding"/>
    <property type="evidence" value="ECO:0007669"/>
    <property type="project" value="UniProtKB-KW"/>
</dbReference>
<evidence type="ECO:0000256" key="9">
    <source>
        <dbReference type="ARBA" id="ARBA00034344"/>
    </source>
</evidence>
<keyword evidence="3" id="KW-0762">Sugar transport</keyword>
<keyword evidence="12" id="KW-1185">Reference proteome</keyword>
<dbReference type="InterPro" id="IPR044085">
    <property type="entry name" value="MglB-like_PBP1"/>
</dbReference>
<comment type="caution">
    <text evidence="11">The sequence shown here is derived from an EMBL/GenBank/DDBJ whole genome shotgun (WGS) entry which is preliminary data.</text>
</comment>
<dbReference type="PANTHER" id="PTHR30036:SF2">
    <property type="entry name" value="D-GALACTOSE_METHYL-GALACTOSIDE BINDING PERIPLASMIC PROTEIN MGLB"/>
    <property type="match status" value="1"/>
</dbReference>
<dbReference type="GO" id="GO:0030288">
    <property type="term" value="C:outer membrane-bounded periplasmic space"/>
    <property type="evidence" value="ECO:0007669"/>
    <property type="project" value="TreeGrafter"/>
</dbReference>
<dbReference type="SUPFAM" id="SSF53822">
    <property type="entry name" value="Periplasmic binding protein-like I"/>
    <property type="match status" value="1"/>
</dbReference>
<accession>C2KUT6</accession>
<dbReference type="InterPro" id="IPR025997">
    <property type="entry name" value="SBP_2_dom"/>
</dbReference>
<dbReference type="eggNOG" id="COG1879">
    <property type="taxonomic scope" value="Bacteria"/>
</dbReference>
<dbReference type="HOGENOM" id="CLU_037628_3_1_9"/>
<dbReference type="STRING" id="585501.HMPREF6123_0255"/>
<protein>
    <recommendedName>
        <fullName evidence="9">D-galactose/methyl-galactoside binding periplasmic protein MglB</fullName>
    </recommendedName>
</protein>
<reference evidence="11 12" key="1">
    <citation type="submission" date="2009-04" db="EMBL/GenBank/DDBJ databases">
        <authorList>
            <person name="Qin X."/>
            <person name="Bachman B."/>
            <person name="Battles P."/>
            <person name="Bell A."/>
            <person name="Bess C."/>
            <person name="Bickham C."/>
            <person name="Chaboub L."/>
            <person name="Chen D."/>
            <person name="Coyle M."/>
            <person name="Deiros D.R."/>
            <person name="Dinh H."/>
            <person name="Forbes L."/>
            <person name="Fowler G."/>
            <person name="Francisco L."/>
            <person name="Fu Q."/>
            <person name="Gubbala S."/>
            <person name="Hale W."/>
            <person name="Han Y."/>
            <person name="Hemphill L."/>
            <person name="Highlander S.K."/>
            <person name="Hirani K."/>
            <person name="Hogues M."/>
            <person name="Jackson L."/>
            <person name="Jakkamsetti A."/>
            <person name="Javaid M."/>
            <person name="Jiang H."/>
            <person name="Korchina V."/>
            <person name="Kovar C."/>
            <person name="Lara F."/>
            <person name="Lee S."/>
            <person name="Mata R."/>
            <person name="Mathew T."/>
            <person name="Moen C."/>
            <person name="Morales K."/>
            <person name="Munidasa M."/>
            <person name="Nazareth L."/>
            <person name="Ngo R."/>
            <person name="Nguyen L."/>
            <person name="Okwuonu G."/>
            <person name="Ongeri F."/>
            <person name="Patil S."/>
            <person name="Petrosino J."/>
            <person name="Pham C."/>
            <person name="Pham P."/>
            <person name="Pu L.-L."/>
            <person name="Puazo M."/>
            <person name="Raj R."/>
            <person name="Reid J."/>
            <person name="Rouhana J."/>
            <person name="Saada N."/>
            <person name="Shang Y."/>
            <person name="Simmons D."/>
            <person name="Thornton R."/>
            <person name="Warren J."/>
            <person name="Weissenberger G."/>
            <person name="Zhang J."/>
            <person name="Zhang L."/>
            <person name="Zhou C."/>
            <person name="Zhu D."/>
            <person name="Muzny D."/>
            <person name="Worley K."/>
            <person name="Gibbs R."/>
        </authorList>
    </citation>
    <scope>NUCLEOTIDE SEQUENCE [LARGE SCALE GENOMIC DNA]</scope>
    <source>
        <strain evidence="11 12">F0268</strain>
    </source>
</reference>
<dbReference type="Pfam" id="PF13407">
    <property type="entry name" value="Peripla_BP_4"/>
    <property type="match status" value="1"/>
</dbReference>
<comment type="subunit">
    <text evidence="8">The ABC transporter complex is composed of one ATP-binding protein (MglA), two transmembrane proteins (MglC) and a solute-binding protein (MglB).</text>
</comment>
<dbReference type="EMBL" id="ACKX01000027">
    <property type="protein sequence ID" value="EEJ52456.1"/>
    <property type="molecule type" value="Genomic_DNA"/>
</dbReference>
<gene>
    <name evidence="11" type="ORF">HMPREF6123_0255</name>
</gene>
<keyword evidence="2" id="KW-0813">Transport</keyword>
<evidence type="ECO:0000256" key="1">
    <source>
        <dbReference type="ARBA" id="ARBA00004196"/>
    </source>
</evidence>
<sequence>MLLNIVESYFEQEEKMKRILSTLTVSALAVSMLAACGSSNAGKTTTAAAEQKESAKETEKAMEGTKAAVEEMSGDFSDKKVGVCIYQFSDNFMTLFRTELENYLVSKGFKKENIKIMDGANDQATQTNQIENFITDKVDVLIVNPVNSSSAATITDKVQAAGIPLVYINREPDQDEEKRWEEKNWDVTYVGCDARQSGTFQGEIIASVGMDKLDMNGNGKVDYIMIKGDPENIDAQYRTEFSVKALQDAGMEVNKLDEQVGNWDQALAQSLVANALAKNGKDIEVVFCNNDSMALGALQAIQAAGRTVGKDIYLVGVDALEEACQNVLAGTQTGTVFNDFLTQSHAAGDAAINYLGGKGNDHYIGCDYVKVTKDNAQDVLNLLK</sequence>
<comment type="subcellular location">
    <subcellularLocation>
        <location evidence="1">Cell envelope</location>
    </subcellularLocation>
</comment>
<organism evidence="11 12">
    <name type="scientific">Oribacterium sinus F0268</name>
    <dbReference type="NCBI Taxonomy" id="585501"/>
    <lineage>
        <taxon>Bacteria</taxon>
        <taxon>Bacillati</taxon>
        <taxon>Bacillota</taxon>
        <taxon>Clostridia</taxon>
        <taxon>Lachnospirales</taxon>
        <taxon>Lachnospiraceae</taxon>
        <taxon>Oribacterium</taxon>
    </lineage>
</organism>
<evidence type="ECO:0000256" key="2">
    <source>
        <dbReference type="ARBA" id="ARBA00022448"/>
    </source>
</evidence>
<evidence type="ECO:0000256" key="8">
    <source>
        <dbReference type="ARBA" id="ARBA00034323"/>
    </source>
</evidence>
<feature type="domain" description="Periplasmic binding protein" evidence="10">
    <location>
        <begin position="81"/>
        <end position="358"/>
    </location>
</feature>
<name>C2KUT6_9FIRM</name>
<evidence type="ECO:0000256" key="3">
    <source>
        <dbReference type="ARBA" id="ARBA00022597"/>
    </source>
</evidence>
<dbReference type="InParanoid" id="C2KUT6"/>
<dbReference type="AlphaFoldDB" id="C2KUT6"/>
<dbReference type="PANTHER" id="PTHR30036">
    <property type="entry name" value="D-XYLOSE-BINDING PERIPLASMIC PROTEIN"/>
    <property type="match status" value="1"/>
</dbReference>
<keyword evidence="7" id="KW-0106">Calcium</keyword>
<keyword evidence="4" id="KW-0479">Metal-binding</keyword>
<dbReference type="Proteomes" id="UP000004121">
    <property type="component" value="Unassembled WGS sequence"/>
</dbReference>